<comment type="similarity">
    <text evidence="2">Belongs to the YkuD family.</text>
</comment>
<dbReference type="EnsemblBacteria" id="ABF39211">
    <property type="protein sequence ID" value="ABF39211"/>
    <property type="gene ID" value="Acid345_0206"/>
</dbReference>
<dbReference type="InterPro" id="IPR038063">
    <property type="entry name" value="Transpep_catalytic_dom"/>
</dbReference>
<dbReference type="eggNOG" id="COG2989">
    <property type="taxonomic scope" value="Bacteria"/>
</dbReference>
<sequence>MSRDSRSIISHVLGTAQHARARTSKANIVYVDCLLATDSQRKLAAKRTDDTAMMNLGFARCAFVRGCTFGLCVVGILATSACATGKALLPGGETFQAATSGPTVADSSLREIVAAGQLSDLRWPDFSDYRAYVQTFYESSGYNLAWTRGGQTTPQALAIIEILKQADGKGLNAEDYDASRWADRTKQLSQPAAAARFDTALTVCVMRYISDLHIGRVNPTHVKFALTGRSAKYDLPQFLTQRLVNGQNVEAELAAVQPQFAGYKATQAWLQRYIELARQDNGEQLPVPTKALDPGKPYAGIPRLTSLLHLLGDLPADAVVPAGDVYQAPLVDAVKRYQSRHGLTADGRLGAQTVKELNTPLSTRVEQLRLTLERWRWLPQEFPQPPVVVNIPEFRLRAYDANHKVVLSMNVVVGKALRHETPVFDDEMKYVVFRPYWNVPPSIQRSEIVPAIQRDRDYISKKNYEVTTQAGQVVTSGTISDEVLQQLRAGKLAVRQKPGPTNALGLVKLIFPNQYNVYLHSTPSQQLFSQARRDFSHGCIRVEKPAELSAWALQDKPEWTVERVRAAMQKGPDNVQVNLSKPVPVLILYGTAVAEEDGSVHFFDDLYGYDADLEKALARGYPYPL</sequence>
<evidence type="ECO:0000256" key="7">
    <source>
        <dbReference type="PROSITE-ProRule" id="PRU01373"/>
    </source>
</evidence>
<evidence type="ECO:0000256" key="1">
    <source>
        <dbReference type="ARBA" id="ARBA00004752"/>
    </source>
</evidence>
<keyword evidence="5 7" id="KW-0573">Peptidoglycan synthesis</keyword>
<keyword evidence="10" id="KW-1185">Reference proteome</keyword>
<dbReference type="Pfam" id="PF20142">
    <property type="entry name" value="Scaffold"/>
    <property type="match status" value="1"/>
</dbReference>
<dbReference type="PANTHER" id="PTHR41533:SF2">
    <property type="entry name" value="BLR7131 PROTEIN"/>
    <property type="match status" value="1"/>
</dbReference>
<dbReference type="InterPro" id="IPR045380">
    <property type="entry name" value="LD_TPept_scaffold_dom"/>
</dbReference>
<dbReference type="Gene3D" id="2.40.440.10">
    <property type="entry name" value="L,D-transpeptidase catalytic domain-like"/>
    <property type="match status" value="1"/>
</dbReference>
<dbReference type="HOGENOM" id="CLU_020360_2_0_0"/>
<feature type="domain" description="L,D-TPase catalytic" evidence="8">
    <location>
        <begin position="385"/>
        <end position="567"/>
    </location>
</feature>
<accession>Q1IV89</accession>
<dbReference type="STRING" id="204669.Acid345_0206"/>
<keyword evidence="4 7" id="KW-0133">Cell shape</keyword>
<dbReference type="GO" id="GO:0071555">
    <property type="term" value="P:cell wall organization"/>
    <property type="evidence" value="ECO:0007669"/>
    <property type="project" value="UniProtKB-UniRule"/>
</dbReference>
<keyword evidence="6 7" id="KW-0961">Cell wall biogenesis/degradation</keyword>
<dbReference type="SUPFAM" id="SSF141523">
    <property type="entry name" value="L,D-transpeptidase catalytic domain-like"/>
    <property type="match status" value="1"/>
</dbReference>
<dbReference type="InterPro" id="IPR036366">
    <property type="entry name" value="PGBDSf"/>
</dbReference>
<dbReference type="InterPro" id="IPR052905">
    <property type="entry name" value="LD-transpeptidase_YkuD-like"/>
</dbReference>
<evidence type="ECO:0000256" key="3">
    <source>
        <dbReference type="ARBA" id="ARBA00022679"/>
    </source>
</evidence>
<dbReference type="InterPro" id="IPR036365">
    <property type="entry name" value="PGBD-like_sf"/>
</dbReference>
<dbReference type="Proteomes" id="UP000002432">
    <property type="component" value="Chromosome"/>
</dbReference>
<reference evidence="9 10" key="1">
    <citation type="journal article" date="2009" name="Appl. Environ. Microbiol.">
        <title>Three genomes from the phylum Acidobacteria provide insight into the lifestyles of these microorganisms in soils.</title>
        <authorList>
            <person name="Ward N.L."/>
            <person name="Challacombe J.F."/>
            <person name="Janssen P.H."/>
            <person name="Henrissat B."/>
            <person name="Coutinho P.M."/>
            <person name="Wu M."/>
            <person name="Xie G."/>
            <person name="Haft D.H."/>
            <person name="Sait M."/>
            <person name="Badger J."/>
            <person name="Barabote R.D."/>
            <person name="Bradley B."/>
            <person name="Brettin T.S."/>
            <person name="Brinkac L.M."/>
            <person name="Bruce D."/>
            <person name="Creasy T."/>
            <person name="Daugherty S.C."/>
            <person name="Davidsen T.M."/>
            <person name="DeBoy R.T."/>
            <person name="Detter J.C."/>
            <person name="Dodson R.J."/>
            <person name="Durkin A.S."/>
            <person name="Ganapathy A."/>
            <person name="Gwinn-Giglio M."/>
            <person name="Han C.S."/>
            <person name="Khouri H."/>
            <person name="Kiss H."/>
            <person name="Kothari S.P."/>
            <person name="Madupu R."/>
            <person name="Nelson K.E."/>
            <person name="Nelson W.C."/>
            <person name="Paulsen I."/>
            <person name="Penn K."/>
            <person name="Ren Q."/>
            <person name="Rosovitz M.J."/>
            <person name="Selengut J.D."/>
            <person name="Shrivastava S."/>
            <person name="Sullivan S.A."/>
            <person name="Tapia R."/>
            <person name="Thompson L.S."/>
            <person name="Watkins K.L."/>
            <person name="Yang Q."/>
            <person name="Yu C."/>
            <person name="Zafar N."/>
            <person name="Zhou L."/>
            <person name="Kuske C.R."/>
        </authorList>
    </citation>
    <scope>NUCLEOTIDE SEQUENCE [LARGE SCALE GENOMIC DNA]</scope>
    <source>
        <strain evidence="9 10">Ellin345</strain>
    </source>
</reference>
<dbReference type="PROSITE" id="PS52029">
    <property type="entry name" value="LD_TPASE"/>
    <property type="match status" value="1"/>
</dbReference>
<dbReference type="Pfam" id="PF03734">
    <property type="entry name" value="YkuD"/>
    <property type="match status" value="1"/>
</dbReference>
<dbReference type="PANTHER" id="PTHR41533">
    <property type="entry name" value="L,D-TRANSPEPTIDASE HI_1667-RELATED"/>
    <property type="match status" value="1"/>
</dbReference>
<dbReference type="Pfam" id="PF01471">
    <property type="entry name" value="PG_binding_1"/>
    <property type="match status" value="1"/>
</dbReference>
<dbReference type="SUPFAM" id="SSF47090">
    <property type="entry name" value="PGBD-like"/>
    <property type="match status" value="1"/>
</dbReference>
<evidence type="ECO:0000313" key="9">
    <source>
        <dbReference type="EMBL" id="ABF39211.1"/>
    </source>
</evidence>
<evidence type="ECO:0000256" key="4">
    <source>
        <dbReference type="ARBA" id="ARBA00022960"/>
    </source>
</evidence>
<dbReference type="InterPro" id="IPR002477">
    <property type="entry name" value="Peptidoglycan-bd-like"/>
</dbReference>
<dbReference type="KEGG" id="aba:Acid345_0206"/>
<keyword evidence="3" id="KW-0808">Transferase</keyword>
<dbReference type="EMBL" id="CP000360">
    <property type="protein sequence ID" value="ABF39211.1"/>
    <property type="molecule type" value="Genomic_DNA"/>
</dbReference>
<proteinExistence type="inferred from homology"/>
<evidence type="ECO:0000256" key="2">
    <source>
        <dbReference type="ARBA" id="ARBA00005992"/>
    </source>
</evidence>
<dbReference type="UniPathway" id="UPA00219"/>
<dbReference type="CDD" id="cd16913">
    <property type="entry name" value="YkuD_like"/>
    <property type="match status" value="1"/>
</dbReference>
<evidence type="ECO:0000313" key="10">
    <source>
        <dbReference type="Proteomes" id="UP000002432"/>
    </source>
</evidence>
<comment type="pathway">
    <text evidence="1 7">Cell wall biogenesis; peptidoglycan biosynthesis.</text>
</comment>
<dbReference type="GO" id="GO:0009252">
    <property type="term" value="P:peptidoglycan biosynthetic process"/>
    <property type="evidence" value="ECO:0007669"/>
    <property type="project" value="UniProtKB-UniPathway"/>
</dbReference>
<evidence type="ECO:0000256" key="6">
    <source>
        <dbReference type="ARBA" id="ARBA00023316"/>
    </source>
</evidence>
<evidence type="ECO:0000256" key="5">
    <source>
        <dbReference type="ARBA" id="ARBA00022984"/>
    </source>
</evidence>
<dbReference type="AlphaFoldDB" id="Q1IV89"/>
<name>Q1IV89_KORVE</name>
<organism evidence="9 10">
    <name type="scientific">Koribacter versatilis (strain Ellin345)</name>
    <dbReference type="NCBI Taxonomy" id="204669"/>
    <lineage>
        <taxon>Bacteria</taxon>
        <taxon>Pseudomonadati</taxon>
        <taxon>Acidobacteriota</taxon>
        <taxon>Terriglobia</taxon>
        <taxon>Terriglobales</taxon>
        <taxon>Candidatus Korobacteraceae</taxon>
        <taxon>Candidatus Korobacter</taxon>
    </lineage>
</organism>
<dbReference type="Gene3D" id="1.10.101.10">
    <property type="entry name" value="PGBD-like superfamily/PGBD"/>
    <property type="match status" value="1"/>
</dbReference>
<evidence type="ECO:0000259" key="8">
    <source>
        <dbReference type="PROSITE" id="PS52029"/>
    </source>
</evidence>
<dbReference type="GO" id="GO:0004180">
    <property type="term" value="F:carboxypeptidase activity"/>
    <property type="evidence" value="ECO:0007669"/>
    <property type="project" value="UniProtKB-ARBA"/>
</dbReference>
<feature type="active site" description="Proton donor/acceptor" evidence="7">
    <location>
        <position position="520"/>
    </location>
</feature>
<gene>
    <name evidence="9" type="ordered locus">Acid345_0206</name>
</gene>
<protein>
    <submittedName>
        <fullName evidence="9">Peptidoglycan-binding domain 1</fullName>
    </submittedName>
</protein>
<dbReference type="InterPro" id="IPR005490">
    <property type="entry name" value="LD_TPept_cat_dom"/>
</dbReference>
<feature type="active site" description="Nucleophile" evidence="7">
    <location>
        <position position="539"/>
    </location>
</feature>
<dbReference type="GO" id="GO:0016740">
    <property type="term" value="F:transferase activity"/>
    <property type="evidence" value="ECO:0007669"/>
    <property type="project" value="UniProtKB-KW"/>
</dbReference>
<dbReference type="GO" id="GO:0008360">
    <property type="term" value="P:regulation of cell shape"/>
    <property type="evidence" value="ECO:0007669"/>
    <property type="project" value="UniProtKB-UniRule"/>
</dbReference>